<sequence>MKVRIDRAHPSSRTTTAFFAFIGAATALVARTPGIAGGLGGANTLIEYQRWCPVCDTVERNQACISKRASCQGSTLVVPDSAAECSEYCSSNCQLSYVANSDYGYSCNTTLSTLSI</sequence>
<gene>
    <name evidence="1" type="ORF">VP1G_04635</name>
</gene>
<dbReference type="Proteomes" id="UP000078576">
    <property type="component" value="Unassembled WGS sequence"/>
</dbReference>
<keyword evidence="2" id="KW-1185">Reference proteome</keyword>
<protein>
    <submittedName>
        <fullName evidence="1">Uncharacterized protein</fullName>
    </submittedName>
</protein>
<evidence type="ECO:0000313" key="1">
    <source>
        <dbReference type="EMBL" id="KUI57326.1"/>
    </source>
</evidence>
<proteinExistence type="predicted"/>
<evidence type="ECO:0000313" key="2">
    <source>
        <dbReference type="Proteomes" id="UP000078576"/>
    </source>
</evidence>
<dbReference type="OrthoDB" id="5174963at2759"/>
<accession>A0A194V0C8</accession>
<organism evidence="1 2">
    <name type="scientific">Cytospora mali</name>
    <name type="common">Apple Valsa canker fungus</name>
    <name type="synonym">Valsa mali</name>
    <dbReference type="NCBI Taxonomy" id="578113"/>
    <lineage>
        <taxon>Eukaryota</taxon>
        <taxon>Fungi</taxon>
        <taxon>Dikarya</taxon>
        <taxon>Ascomycota</taxon>
        <taxon>Pezizomycotina</taxon>
        <taxon>Sordariomycetes</taxon>
        <taxon>Sordariomycetidae</taxon>
        <taxon>Diaporthales</taxon>
        <taxon>Cytosporaceae</taxon>
        <taxon>Cytospora</taxon>
    </lineage>
</organism>
<name>A0A194V0C8_CYTMA</name>
<dbReference type="AlphaFoldDB" id="A0A194V0C8"/>
<reference evidence="2" key="1">
    <citation type="submission" date="2014-12" db="EMBL/GenBank/DDBJ databases">
        <title>Genome Sequence of Valsa Canker Pathogens Uncovers a Specific Adaption of Colonization on Woody Bark.</title>
        <authorList>
            <person name="Yin Z."/>
            <person name="Liu H."/>
            <person name="Gao X."/>
            <person name="Li Z."/>
            <person name="Song N."/>
            <person name="Ke X."/>
            <person name="Dai Q."/>
            <person name="Wu Y."/>
            <person name="Sun Y."/>
            <person name="Xu J.-R."/>
            <person name="Kang Z.K."/>
            <person name="Wang L."/>
            <person name="Huang L."/>
        </authorList>
    </citation>
    <scope>NUCLEOTIDE SEQUENCE [LARGE SCALE GENOMIC DNA]</scope>
    <source>
        <strain evidence="2">SXYL134</strain>
    </source>
</reference>
<dbReference type="EMBL" id="KN714698">
    <property type="protein sequence ID" value="KUI57326.1"/>
    <property type="molecule type" value="Genomic_DNA"/>
</dbReference>